<comment type="function">
    <text evidence="5">Negative regulator of class I heat shock genes (grpE-dnaK-dnaJ and groELS operons). Prevents heat-shock induction of these operons.</text>
</comment>
<dbReference type="HAMAP" id="MF_00081">
    <property type="entry name" value="HrcA"/>
    <property type="match status" value="1"/>
</dbReference>
<evidence type="ECO:0000259" key="6">
    <source>
        <dbReference type="Pfam" id="PF01628"/>
    </source>
</evidence>
<keyword evidence="8" id="KW-1185">Reference proteome</keyword>
<dbReference type="NCBIfam" id="TIGR00331">
    <property type="entry name" value="hrcA"/>
    <property type="match status" value="1"/>
</dbReference>
<accession>A0ABZ1C1Q4</accession>
<feature type="domain" description="Heat-inducible transcription repressor HrcA C-terminal" evidence="6">
    <location>
        <begin position="102"/>
        <end position="321"/>
    </location>
</feature>
<organism evidence="7 8">
    <name type="scientific">Carboxydichorda subterranea</name>
    <dbReference type="NCBI Taxonomy" id="3109565"/>
    <lineage>
        <taxon>Bacteria</taxon>
        <taxon>Bacillati</taxon>
        <taxon>Bacillota</taxon>
        <taxon>Limnochordia</taxon>
        <taxon>Limnochordales</taxon>
        <taxon>Geochordaceae</taxon>
        <taxon>Carboxydichorda</taxon>
    </lineage>
</organism>
<dbReference type="PIRSF" id="PIRSF005485">
    <property type="entry name" value="HrcA"/>
    <property type="match status" value="1"/>
</dbReference>
<sequence length="343" mass="38895">MEDRKQRILRAITDDYIQTAEPVGSRTVARKYLPGVSPATIRNEMADLEEQGYLEQPHASAGRIPSDLGYRYYVEVLIPREELPAEPPQAWHEELLGARDPETLITRAGRALSRRVRYSTLVLRPSLRRLVLRHVRYTPVDPEHVLLVVVADPGFVYNRLLRWADAEERSEVLERMSTTLSRLLHGVSAEAFTRTLLEQVSDEVPDPRWRDLVVEPLLDLFTENRGAEQVYVEGVPFFLEQPEFKDVEVARQVLDRLQDPDTLMALLMDGDVAGLEVTIGHEQPVPELQRCSVVMAPYGRGDRPMGVIGLIGPTRMDYRRALAAVESVSRVLTEAMTLLPDQT</sequence>
<name>A0ABZ1C1Q4_9FIRM</name>
<keyword evidence="3 5" id="KW-0346">Stress response</keyword>
<dbReference type="PANTHER" id="PTHR34824:SF1">
    <property type="entry name" value="HEAT-INDUCIBLE TRANSCRIPTION REPRESSOR HRCA"/>
    <property type="match status" value="1"/>
</dbReference>
<dbReference type="InterPro" id="IPR029016">
    <property type="entry name" value="GAF-like_dom_sf"/>
</dbReference>
<reference evidence="7 8" key="1">
    <citation type="journal article" date="2024" name="Front. Microbiol.">
        <title>Novel thermophilic genera Geochorda gen. nov. and Carboxydochorda gen. nov. from the deep terrestrial subsurface reveal the ecophysiological diversity in the class Limnochordia.</title>
        <authorList>
            <person name="Karnachuk O.V."/>
            <person name="Lukina A.P."/>
            <person name="Avakyan M.R."/>
            <person name="Kadnikov V.V."/>
            <person name="Begmatov S."/>
            <person name="Beletsky A.V."/>
            <person name="Vlasova K.G."/>
            <person name="Novikov A.A."/>
            <person name="Shcherbakova V.A."/>
            <person name="Mardanov A.V."/>
            <person name="Ravin N.V."/>
        </authorList>
    </citation>
    <scope>NUCLEOTIDE SEQUENCE [LARGE SCALE GENOMIC DNA]</scope>
    <source>
        <strain evidence="7 8">L945</strain>
    </source>
</reference>
<evidence type="ECO:0000256" key="1">
    <source>
        <dbReference type="ARBA" id="ARBA00022491"/>
    </source>
</evidence>
<dbReference type="SUPFAM" id="SSF46785">
    <property type="entry name" value="Winged helix' DNA-binding domain"/>
    <property type="match status" value="1"/>
</dbReference>
<dbReference type="SUPFAM" id="SSF55781">
    <property type="entry name" value="GAF domain-like"/>
    <property type="match status" value="1"/>
</dbReference>
<dbReference type="Gene3D" id="3.30.390.60">
    <property type="entry name" value="Heat-inducible transcription repressor hrca homolog, domain 3"/>
    <property type="match status" value="1"/>
</dbReference>
<dbReference type="InterPro" id="IPR002571">
    <property type="entry name" value="HrcA"/>
</dbReference>
<dbReference type="PANTHER" id="PTHR34824">
    <property type="entry name" value="HEAT-INDUCIBLE TRANSCRIPTION REPRESSOR HRCA"/>
    <property type="match status" value="1"/>
</dbReference>
<keyword evidence="1 5" id="KW-0678">Repressor</keyword>
<evidence type="ECO:0000256" key="5">
    <source>
        <dbReference type="HAMAP-Rule" id="MF_00081"/>
    </source>
</evidence>
<evidence type="ECO:0000256" key="3">
    <source>
        <dbReference type="ARBA" id="ARBA00023016"/>
    </source>
</evidence>
<dbReference type="Pfam" id="PF01628">
    <property type="entry name" value="HrcA"/>
    <property type="match status" value="1"/>
</dbReference>
<dbReference type="InterPro" id="IPR021153">
    <property type="entry name" value="HrcA_C"/>
</dbReference>
<proteinExistence type="inferred from homology"/>
<protein>
    <recommendedName>
        <fullName evidence="5">Heat-inducible transcription repressor HrcA</fullName>
    </recommendedName>
</protein>
<dbReference type="InterPro" id="IPR023120">
    <property type="entry name" value="WHTH_transcript_rep_HrcA_IDD"/>
</dbReference>
<gene>
    <name evidence="5 7" type="primary">hrcA</name>
    <name evidence="7" type="ORF">U7230_04370</name>
</gene>
<evidence type="ECO:0000256" key="2">
    <source>
        <dbReference type="ARBA" id="ARBA00023015"/>
    </source>
</evidence>
<dbReference type="EMBL" id="CP141615">
    <property type="protein sequence ID" value="WRP18247.1"/>
    <property type="molecule type" value="Genomic_DNA"/>
</dbReference>
<dbReference type="Gene3D" id="3.30.450.40">
    <property type="match status" value="1"/>
</dbReference>
<dbReference type="Proteomes" id="UP001332192">
    <property type="component" value="Chromosome"/>
</dbReference>
<evidence type="ECO:0000313" key="8">
    <source>
        <dbReference type="Proteomes" id="UP001332192"/>
    </source>
</evidence>
<comment type="similarity">
    <text evidence="5">Belongs to the HrcA family.</text>
</comment>
<evidence type="ECO:0000256" key="4">
    <source>
        <dbReference type="ARBA" id="ARBA00023163"/>
    </source>
</evidence>
<dbReference type="Gene3D" id="1.10.10.10">
    <property type="entry name" value="Winged helix-like DNA-binding domain superfamily/Winged helix DNA-binding domain"/>
    <property type="match status" value="1"/>
</dbReference>
<dbReference type="InterPro" id="IPR036390">
    <property type="entry name" value="WH_DNA-bd_sf"/>
</dbReference>
<dbReference type="InterPro" id="IPR036388">
    <property type="entry name" value="WH-like_DNA-bd_sf"/>
</dbReference>
<evidence type="ECO:0000313" key="7">
    <source>
        <dbReference type="EMBL" id="WRP18247.1"/>
    </source>
</evidence>
<keyword evidence="2 5" id="KW-0805">Transcription regulation</keyword>
<keyword evidence="4 5" id="KW-0804">Transcription</keyword>
<dbReference type="RefSeq" id="WP_324717518.1">
    <property type="nucleotide sequence ID" value="NZ_CP141615.1"/>
</dbReference>